<keyword evidence="6" id="KW-1185">Reference proteome</keyword>
<dbReference type="Proteomes" id="UP000013781">
    <property type="component" value="Unassembled WGS sequence"/>
</dbReference>
<comment type="similarity">
    <text evidence="1">Belongs to the NAD(P)-dependent epimerase/dehydratase family.</text>
</comment>
<sequence length="324" mass="36012">MNNILITGGAGFIGSTLANFYSKDHKVTVIDDLSMGSVSNLDTSANIQFIEGSVTDYRLMEEVLTDTQFDYIFHLAAIASVADSVARPLETHQINFDSVFQLLELVKCNQAELKRLVFASSAAVYGDEPTLPKQEESVIRPLTPYAIDKFAAEKYVVDYFHLYDIPTSAVRFFNVYGPKQNPESPYSGVISIMMDRYKKLLNKENTTFTMFGDGTQSRDFVFIDDVVQALNLIATSSETLGEVYNIGTGEAIELSELVSIVDDFLGVSLPIRYDNERPGDIKHSLADISKVKGIGYQPNYTVKTGLEKYVSYELGALEKDSSRN</sequence>
<evidence type="ECO:0000259" key="2">
    <source>
        <dbReference type="Pfam" id="PF01370"/>
    </source>
</evidence>
<comment type="caution">
    <text evidence="3">The sequence shown here is derived from an EMBL/GenBank/DDBJ whole genome shotgun (WGS) entry which is preliminary data.</text>
</comment>
<dbReference type="EMBL" id="AJAS01000008">
    <property type="protein sequence ID" value="EOI02990.1"/>
    <property type="molecule type" value="Genomic_DNA"/>
</dbReference>
<dbReference type="RefSeq" id="WP_010764134.1">
    <property type="nucleotide sequence ID" value="NZ_ASWB01000001.1"/>
</dbReference>
<dbReference type="PANTHER" id="PTHR43000">
    <property type="entry name" value="DTDP-D-GLUCOSE 4,6-DEHYDRATASE-RELATED"/>
    <property type="match status" value="1"/>
</dbReference>
<evidence type="ECO:0000256" key="1">
    <source>
        <dbReference type="ARBA" id="ARBA00007637"/>
    </source>
</evidence>
<reference evidence="3 5" key="1">
    <citation type="submission" date="2013-02" db="EMBL/GenBank/DDBJ databases">
        <title>The Genome Sequence of Enterococcus moraviensis BAA-383.</title>
        <authorList>
            <consortium name="The Broad Institute Genome Sequencing Platform"/>
            <consortium name="The Broad Institute Genome Sequencing Center for Infectious Disease"/>
            <person name="Earl A.M."/>
            <person name="Gilmore M.S."/>
            <person name="Lebreton F."/>
            <person name="Walker B."/>
            <person name="Young S.K."/>
            <person name="Zeng Q."/>
            <person name="Gargeya S."/>
            <person name="Fitzgerald M."/>
            <person name="Haas B."/>
            <person name="Abouelleil A."/>
            <person name="Alvarado L."/>
            <person name="Arachchi H.M."/>
            <person name="Berlin A.M."/>
            <person name="Chapman S.B."/>
            <person name="Dewar J."/>
            <person name="Goldberg J."/>
            <person name="Griggs A."/>
            <person name="Gujja S."/>
            <person name="Hansen M."/>
            <person name="Howarth C."/>
            <person name="Imamovic A."/>
            <person name="Larimer J."/>
            <person name="McCowan C."/>
            <person name="Murphy C."/>
            <person name="Neiman D."/>
            <person name="Pearson M."/>
            <person name="Priest M."/>
            <person name="Roberts A."/>
            <person name="Saif S."/>
            <person name="Shea T."/>
            <person name="Sisk P."/>
            <person name="Sykes S."/>
            <person name="Wortman J."/>
            <person name="Nusbaum C."/>
            <person name="Birren B."/>
        </authorList>
    </citation>
    <scope>NUCLEOTIDE SEQUENCE [LARGE SCALE GENOMIC DNA]</scope>
    <source>
        <strain evidence="3 5">ATCC BAA-383</strain>
    </source>
</reference>
<evidence type="ECO:0000313" key="5">
    <source>
        <dbReference type="Proteomes" id="UP000013781"/>
    </source>
</evidence>
<protein>
    <submittedName>
        <fullName evidence="3">NAD-dependent epimerase/dehydratase</fullName>
    </submittedName>
</protein>
<name>R2R2D9_9ENTE</name>
<dbReference type="PATRIC" id="fig|1158609.3.peg.699"/>
<evidence type="ECO:0000313" key="4">
    <source>
        <dbReference type="EMBL" id="EOT74133.1"/>
    </source>
</evidence>
<dbReference type="HOGENOM" id="CLU_007383_1_7_9"/>
<feature type="domain" description="NAD-dependent epimerase/dehydratase" evidence="2">
    <location>
        <begin position="4"/>
        <end position="247"/>
    </location>
</feature>
<reference evidence="4 6" key="2">
    <citation type="submission" date="2013-03" db="EMBL/GenBank/DDBJ databases">
        <title>The Genome Sequence of Enterococcus moraviensis BAA-383 (PacBio/Illumina hybrid assembly).</title>
        <authorList>
            <consortium name="The Broad Institute Genomics Platform"/>
            <consortium name="The Broad Institute Genome Sequencing Center for Infectious Disease"/>
            <person name="Earl A."/>
            <person name="Russ C."/>
            <person name="Gilmore M."/>
            <person name="Surin D."/>
            <person name="Walker B."/>
            <person name="Young S."/>
            <person name="Zeng Q."/>
            <person name="Gargeya S."/>
            <person name="Fitzgerald M."/>
            <person name="Haas B."/>
            <person name="Abouelleil A."/>
            <person name="Allen A.W."/>
            <person name="Alvarado L."/>
            <person name="Arachchi H.M."/>
            <person name="Berlin A.M."/>
            <person name="Chapman S.B."/>
            <person name="Gainer-Dewar J."/>
            <person name="Goldberg J."/>
            <person name="Griggs A."/>
            <person name="Gujja S."/>
            <person name="Hansen M."/>
            <person name="Howarth C."/>
            <person name="Imamovic A."/>
            <person name="Ireland A."/>
            <person name="Larimer J."/>
            <person name="McCowan C."/>
            <person name="Murphy C."/>
            <person name="Pearson M."/>
            <person name="Poon T.W."/>
            <person name="Priest M."/>
            <person name="Roberts A."/>
            <person name="Saif S."/>
            <person name="Shea T."/>
            <person name="Sisk P."/>
            <person name="Sykes S."/>
            <person name="Wortman J."/>
            <person name="Nusbaum C."/>
            <person name="Birren B."/>
        </authorList>
    </citation>
    <scope>NUCLEOTIDE SEQUENCE [LARGE SCALE GENOMIC DNA]</scope>
    <source>
        <strain evidence="4 6">ATCC BAA-383</strain>
    </source>
</reference>
<dbReference type="EMBL" id="ASWB01000001">
    <property type="protein sequence ID" value="EOT74133.1"/>
    <property type="molecule type" value="Genomic_DNA"/>
</dbReference>
<evidence type="ECO:0000313" key="3">
    <source>
        <dbReference type="EMBL" id="EOI02990.1"/>
    </source>
</evidence>
<dbReference type="AlphaFoldDB" id="R2R2D9"/>
<accession>R2R2D9</accession>
<dbReference type="OrthoDB" id="9811743at2"/>
<dbReference type="Gene3D" id="3.40.50.720">
    <property type="entry name" value="NAD(P)-binding Rossmann-like Domain"/>
    <property type="match status" value="1"/>
</dbReference>
<dbReference type="InterPro" id="IPR036291">
    <property type="entry name" value="NAD(P)-bd_dom_sf"/>
</dbReference>
<dbReference type="STRING" id="155617.RV09_GL002741"/>
<dbReference type="Proteomes" id="UP000014157">
    <property type="component" value="Unassembled WGS sequence"/>
</dbReference>
<dbReference type="InterPro" id="IPR001509">
    <property type="entry name" value="Epimerase_deHydtase"/>
</dbReference>
<dbReference type="Pfam" id="PF01370">
    <property type="entry name" value="Epimerase"/>
    <property type="match status" value="1"/>
</dbReference>
<proteinExistence type="inferred from homology"/>
<dbReference type="SUPFAM" id="SSF51735">
    <property type="entry name" value="NAD(P)-binding Rossmann-fold domains"/>
    <property type="match status" value="1"/>
</dbReference>
<dbReference type="Gene3D" id="3.90.25.10">
    <property type="entry name" value="UDP-galactose 4-epimerase, domain 1"/>
    <property type="match status" value="1"/>
</dbReference>
<dbReference type="eggNOG" id="COG0451">
    <property type="taxonomic scope" value="Bacteria"/>
</dbReference>
<gene>
    <name evidence="4" type="ORF">I586_01131</name>
    <name evidence="3" type="ORF">UAY_00735</name>
</gene>
<evidence type="ECO:0000313" key="6">
    <source>
        <dbReference type="Proteomes" id="UP000014157"/>
    </source>
</evidence>
<organism evidence="3 5">
    <name type="scientific">Enterococcus moraviensis ATCC BAA-383</name>
    <dbReference type="NCBI Taxonomy" id="1158609"/>
    <lineage>
        <taxon>Bacteria</taxon>
        <taxon>Bacillati</taxon>
        <taxon>Bacillota</taxon>
        <taxon>Bacilli</taxon>
        <taxon>Lactobacillales</taxon>
        <taxon>Enterococcaceae</taxon>
        <taxon>Enterococcus</taxon>
    </lineage>
</organism>